<accession>R7QR42</accession>
<dbReference type="OrthoDB" id="419598at2759"/>
<feature type="domain" description="NAD(P)-binding" evidence="1">
    <location>
        <begin position="41"/>
        <end position="252"/>
    </location>
</feature>
<dbReference type="STRING" id="2769.R7QR42"/>
<dbReference type="CDD" id="cd05243">
    <property type="entry name" value="SDR_a5"/>
    <property type="match status" value="1"/>
</dbReference>
<dbReference type="SUPFAM" id="SSF51735">
    <property type="entry name" value="NAD(P)-binding Rossmann-fold domains"/>
    <property type="match status" value="1"/>
</dbReference>
<dbReference type="Gramene" id="CDF40594">
    <property type="protein sequence ID" value="CDF40594"/>
    <property type="gene ID" value="CHC_T00007359001"/>
</dbReference>
<dbReference type="InterPro" id="IPR016040">
    <property type="entry name" value="NAD(P)-bd_dom"/>
</dbReference>
<dbReference type="Pfam" id="PF13460">
    <property type="entry name" value="NAD_binding_10"/>
    <property type="match status" value="1"/>
</dbReference>
<dbReference type="PhylomeDB" id="R7QR42"/>
<evidence type="ECO:0000313" key="3">
    <source>
        <dbReference type="Proteomes" id="UP000012073"/>
    </source>
</evidence>
<dbReference type="OMA" id="EAMVICT"/>
<dbReference type="KEGG" id="ccp:CHC_T00007359001"/>
<dbReference type="GO" id="GO:0009507">
    <property type="term" value="C:chloroplast"/>
    <property type="evidence" value="ECO:0007669"/>
    <property type="project" value="TreeGrafter"/>
</dbReference>
<evidence type="ECO:0000313" key="2">
    <source>
        <dbReference type="EMBL" id="CDF40594.1"/>
    </source>
</evidence>
<dbReference type="InterPro" id="IPR036291">
    <property type="entry name" value="NAD(P)-bd_dom_sf"/>
</dbReference>
<protein>
    <recommendedName>
        <fullName evidence="1">NAD(P)-binding domain-containing protein</fullName>
    </recommendedName>
</protein>
<name>R7QR42_CHOCR</name>
<dbReference type="PANTHER" id="PTHR14194">
    <property type="entry name" value="NITROGEN METABOLIC REGULATION PROTEIN NMR-RELATED"/>
    <property type="match status" value="1"/>
</dbReference>
<dbReference type="InterPro" id="IPR044163">
    <property type="entry name" value="SARED1-like"/>
</dbReference>
<dbReference type="GO" id="GO:0016491">
    <property type="term" value="F:oxidoreductase activity"/>
    <property type="evidence" value="ECO:0007669"/>
    <property type="project" value="InterPro"/>
</dbReference>
<reference evidence="3" key="1">
    <citation type="journal article" date="2013" name="Proc. Natl. Acad. Sci. U.S.A.">
        <title>Genome structure and metabolic features in the red seaweed Chondrus crispus shed light on evolution of the Archaeplastida.</title>
        <authorList>
            <person name="Collen J."/>
            <person name="Porcel B."/>
            <person name="Carre W."/>
            <person name="Ball S.G."/>
            <person name="Chaparro C."/>
            <person name="Tonon T."/>
            <person name="Barbeyron T."/>
            <person name="Michel G."/>
            <person name="Noel B."/>
            <person name="Valentin K."/>
            <person name="Elias M."/>
            <person name="Artiguenave F."/>
            <person name="Arun A."/>
            <person name="Aury J.M."/>
            <person name="Barbosa-Neto J.F."/>
            <person name="Bothwell J.H."/>
            <person name="Bouget F.Y."/>
            <person name="Brillet L."/>
            <person name="Cabello-Hurtado F."/>
            <person name="Capella-Gutierrez S."/>
            <person name="Charrier B."/>
            <person name="Cladiere L."/>
            <person name="Cock J.M."/>
            <person name="Coelho S.M."/>
            <person name="Colleoni C."/>
            <person name="Czjzek M."/>
            <person name="Da Silva C."/>
            <person name="Delage L."/>
            <person name="Denoeud F."/>
            <person name="Deschamps P."/>
            <person name="Dittami S.M."/>
            <person name="Gabaldon T."/>
            <person name="Gachon C.M."/>
            <person name="Groisillier A."/>
            <person name="Herve C."/>
            <person name="Jabbari K."/>
            <person name="Katinka M."/>
            <person name="Kloareg B."/>
            <person name="Kowalczyk N."/>
            <person name="Labadie K."/>
            <person name="Leblanc C."/>
            <person name="Lopez P.J."/>
            <person name="McLachlan D.H."/>
            <person name="Meslet-Cladiere L."/>
            <person name="Moustafa A."/>
            <person name="Nehr Z."/>
            <person name="Nyvall Collen P."/>
            <person name="Panaud O."/>
            <person name="Partensky F."/>
            <person name="Poulain J."/>
            <person name="Rensing S.A."/>
            <person name="Rousvoal S."/>
            <person name="Samson G."/>
            <person name="Symeonidi A."/>
            <person name="Weissenbach J."/>
            <person name="Zambounis A."/>
            <person name="Wincker P."/>
            <person name="Boyen C."/>
        </authorList>
    </citation>
    <scope>NUCLEOTIDE SEQUENCE [LARGE SCALE GENOMIC DNA]</scope>
    <source>
        <strain evidence="3">cv. Stackhouse</strain>
    </source>
</reference>
<gene>
    <name evidence="2" type="ORF">CHC_T00007359001</name>
</gene>
<dbReference type="RefSeq" id="XP_005710888.1">
    <property type="nucleotide sequence ID" value="XM_005710831.1"/>
</dbReference>
<evidence type="ECO:0000259" key="1">
    <source>
        <dbReference type="Pfam" id="PF13460"/>
    </source>
</evidence>
<dbReference type="EMBL" id="HG002209">
    <property type="protein sequence ID" value="CDF40594.1"/>
    <property type="molecule type" value="Genomic_DNA"/>
</dbReference>
<dbReference type="Gene3D" id="3.40.50.720">
    <property type="entry name" value="NAD(P)-binding Rossmann-like Domain"/>
    <property type="match status" value="1"/>
</dbReference>
<proteinExistence type="predicted"/>
<dbReference type="AlphaFoldDB" id="R7QR42"/>
<keyword evidence="3" id="KW-1185">Reference proteome</keyword>
<dbReference type="GeneID" id="17318601"/>
<organism evidence="2 3">
    <name type="scientific">Chondrus crispus</name>
    <name type="common">Carrageen Irish moss</name>
    <name type="synonym">Polymorpha crispa</name>
    <dbReference type="NCBI Taxonomy" id="2769"/>
    <lineage>
        <taxon>Eukaryota</taxon>
        <taxon>Rhodophyta</taxon>
        <taxon>Florideophyceae</taxon>
        <taxon>Rhodymeniophycidae</taxon>
        <taxon>Gigartinales</taxon>
        <taxon>Gigartinaceae</taxon>
        <taxon>Chondrus</taxon>
    </lineage>
</organism>
<dbReference type="Proteomes" id="UP000012073">
    <property type="component" value="Unassembled WGS sequence"/>
</dbReference>
<sequence length="287" mass="30846">MAFISAPATLFTSTRGRAISPRRSNHRATTPVMALNVLVTGAGGRTGRLVLESLVAAGDAYEATGLVRSKTRAKELMEETYNKVEALLTEGDITKEETLREPLKGKDALVILTSAVPKMNPPVEGQAPSFYYEEGGMPETVDWHGAKRQIDLAIEAGVKHVVLVGSMGSTDDANQLNRIGNGNILRFKRKAELYLIGSGVDYTIINPAGLCNEEPGKRELVVGHNDELFTVYGRGTIPRKDVARVVMSALSTEKARNKAFDILALPIGDGTPTADVVPLFDSTGPDL</sequence>
<dbReference type="PANTHER" id="PTHR14194:SF86">
    <property type="entry name" value="OS05G0110300 PROTEIN"/>
    <property type="match status" value="1"/>
</dbReference>